<dbReference type="Gene3D" id="2.60.40.10">
    <property type="entry name" value="Immunoglobulins"/>
    <property type="match status" value="10"/>
</dbReference>
<dbReference type="SMART" id="SM00060">
    <property type="entry name" value="FN3"/>
    <property type="match status" value="4"/>
</dbReference>
<dbReference type="InterPro" id="IPR003961">
    <property type="entry name" value="FN3_dom"/>
</dbReference>
<evidence type="ECO:0000259" key="14">
    <source>
        <dbReference type="PROSITE" id="PS50835"/>
    </source>
</evidence>
<dbReference type="FunFam" id="2.60.40.10:FF:000028">
    <property type="entry name" value="Neuronal cell adhesion molecule"/>
    <property type="match status" value="1"/>
</dbReference>
<evidence type="ECO:0000256" key="6">
    <source>
        <dbReference type="ARBA" id="ARBA00022737"/>
    </source>
</evidence>
<keyword evidence="10" id="KW-0325">Glycoprotein</keyword>
<dbReference type="PANTHER" id="PTHR44170">
    <property type="entry name" value="PROTEIN SIDEKICK"/>
    <property type="match status" value="1"/>
</dbReference>
<evidence type="ECO:0000259" key="15">
    <source>
        <dbReference type="PROSITE" id="PS50853"/>
    </source>
</evidence>
<keyword evidence="8" id="KW-0472">Membrane</keyword>
<dbReference type="InterPro" id="IPR013098">
    <property type="entry name" value="Ig_I-set"/>
</dbReference>
<feature type="non-terminal residue" evidence="16">
    <location>
        <position position="1"/>
    </location>
</feature>
<dbReference type="FunFam" id="2.60.40.10:FF:000004">
    <property type="entry name" value="DCC isoform 1"/>
    <property type="match status" value="2"/>
</dbReference>
<evidence type="ECO:0000256" key="12">
    <source>
        <dbReference type="ARBA" id="ARBA00023319"/>
    </source>
</evidence>
<evidence type="ECO:0000256" key="8">
    <source>
        <dbReference type="ARBA" id="ARBA00023136"/>
    </source>
</evidence>
<evidence type="ECO:0000313" key="17">
    <source>
        <dbReference type="Proteomes" id="UP000053641"/>
    </source>
</evidence>
<dbReference type="PROSITE" id="PS50853">
    <property type="entry name" value="FN3"/>
    <property type="match status" value="3"/>
</dbReference>
<keyword evidence="4" id="KW-0336">GPI-anchor</keyword>
<keyword evidence="11" id="KW-0449">Lipoprotein</keyword>
<feature type="domain" description="Fibronectin type-III" evidence="15">
    <location>
        <begin position="660"/>
        <end position="757"/>
    </location>
</feature>
<dbReference type="InterPro" id="IPR036179">
    <property type="entry name" value="Ig-like_dom_sf"/>
</dbReference>
<feature type="non-terminal residue" evidence="16">
    <location>
        <position position="951"/>
    </location>
</feature>
<evidence type="ECO:0000256" key="2">
    <source>
        <dbReference type="ARBA" id="ARBA00009812"/>
    </source>
</evidence>
<organism evidence="16 17">
    <name type="scientific">Tinamus guttatus</name>
    <name type="common">White-throated tinamou</name>
    <dbReference type="NCBI Taxonomy" id="94827"/>
    <lineage>
        <taxon>Eukaryota</taxon>
        <taxon>Metazoa</taxon>
        <taxon>Chordata</taxon>
        <taxon>Craniata</taxon>
        <taxon>Vertebrata</taxon>
        <taxon>Euteleostomi</taxon>
        <taxon>Archelosauria</taxon>
        <taxon>Archosauria</taxon>
        <taxon>Dinosauria</taxon>
        <taxon>Saurischia</taxon>
        <taxon>Theropoda</taxon>
        <taxon>Coelurosauria</taxon>
        <taxon>Aves</taxon>
        <taxon>Palaeognathae</taxon>
        <taxon>Tinamiformes</taxon>
        <taxon>Tinamidae</taxon>
        <taxon>Tinamus</taxon>
    </lineage>
</organism>
<feature type="domain" description="Ig-like" evidence="14">
    <location>
        <begin position="274"/>
        <end position="358"/>
    </location>
</feature>
<dbReference type="FunFam" id="2.60.40.10:FF:000052">
    <property type="entry name" value="Contactin 1"/>
    <property type="match status" value="1"/>
</dbReference>
<evidence type="ECO:0000256" key="10">
    <source>
        <dbReference type="ARBA" id="ARBA00023180"/>
    </source>
</evidence>
<feature type="domain" description="Ig-like" evidence="14">
    <location>
        <begin position="14"/>
        <end position="99"/>
    </location>
</feature>
<dbReference type="InterPro" id="IPR013783">
    <property type="entry name" value="Ig-like_fold"/>
</dbReference>
<feature type="domain" description="Ig-like" evidence="14">
    <location>
        <begin position="102"/>
        <end position="168"/>
    </location>
</feature>
<dbReference type="InterPro" id="IPR036116">
    <property type="entry name" value="FN3_sf"/>
</dbReference>
<dbReference type="SMART" id="SM00408">
    <property type="entry name" value="IGc2"/>
    <property type="match status" value="5"/>
</dbReference>
<keyword evidence="6" id="KW-0677">Repeat</keyword>
<name>A0A099ZMA6_TINGU</name>
<dbReference type="Pfam" id="PF07679">
    <property type="entry name" value="I-set"/>
    <property type="match status" value="2"/>
</dbReference>
<dbReference type="CDD" id="cd00063">
    <property type="entry name" value="FN3"/>
    <property type="match status" value="4"/>
</dbReference>
<keyword evidence="9" id="KW-1015">Disulfide bond</keyword>
<dbReference type="PROSITE" id="PS50835">
    <property type="entry name" value="IG_LIKE"/>
    <property type="match status" value="6"/>
</dbReference>
<dbReference type="STRING" id="94827.A0A099ZMA6"/>
<comment type="similarity">
    <text evidence="2">Belongs to the immunoglobulin superfamily. Contactin family.</text>
</comment>
<evidence type="ECO:0000256" key="11">
    <source>
        <dbReference type="ARBA" id="ARBA00023288"/>
    </source>
</evidence>
<evidence type="ECO:0000256" key="5">
    <source>
        <dbReference type="ARBA" id="ARBA00022729"/>
    </source>
</evidence>
<dbReference type="FunFam" id="2.60.40.10:FF:000047">
    <property type="entry name" value="Contactin 1"/>
    <property type="match status" value="1"/>
</dbReference>
<dbReference type="AlphaFoldDB" id="A0A099ZMA6"/>
<dbReference type="Pfam" id="PF00041">
    <property type="entry name" value="fn3"/>
    <property type="match status" value="2"/>
</dbReference>
<dbReference type="GO" id="GO:0007411">
    <property type="term" value="P:axon guidance"/>
    <property type="evidence" value="ECO:0007669"/>
    <property type="project" value="TreeGrafter"/>
</dbReference>
<dbReference type="EMBL" id="KL894890">
    <property type="protein sequence ID" value="KGL82043.1"/>
    <property type="molecule type" value="Genomic_DNA"/>
</dbReference>
<accession>A0A099ZMA6</accession>
<feature type="domain" description="Fibronectin type-III" evidence="15">
    <location>
        <begin position="557"/>
        <end position="655"/>
    </location>
</feature>
<dbReference type="InterPro" id="IPR003599">
    <property type="entry name" value="Ig_sub"/>
</dbReference>
<feature type="domain" description="Ig-like" evidence="14">
    <location>
        <begin position="455"/>
        <end position="550"/>
    </location>
</feature>
<dbReference type="FunFam" id="2.60.40.10:FF:000035">
    <property type="entry name" value="Contactin 1"/>
    <property type="match status" value="1"/>
</dbReference>
<gene>
    <name evidence="16" type="ORF">N309_12338</name>
</gene>
<comment type="subcellular location">
    <subcellularLocation>
        <location evidence="1">Cell membrane</location>
        <topology evidence="1">Lipid-anchor</topology>
        <topology evidence="1">GPI-anchor</topology>
    </subcellularLocation>
</comment>
<dbReference type="SUPFAM" id="SSF48726">
    <property type="entry name" value="Immunoglobulin"/>
    <property type="match status" value="6"/>
</dbReference>
<evidence type="ECO:0000313" key="16">
    <source>
        <dbReference type="EMBL" id="KGL82043.1"/>
    </source>
</evidence>
<evidence type="ECO:0000256" key="1">
    <source>
        <dbReference type="ARBA" id="ARBA00004609"/>
    </source>
</evidence>
<feature type="domain" description="Fibronectin type-III" evidence="15">
    <location>
        <begin position="762"/>
        <end position="856"/>
    </location>
</feature>
<proteinExistence type="inferred from homology"/>
<sequence length="951" mass="104711">TESVDYGPVFVQEPDDVIFPTDSEEKKVSLNCQARGNPAPTYRWLQNGTEINIESDYRYSLIEGSLIISNPSEMKDSGQYQCLTTNIFGSLLSREAILQFASCSSALSPYEIIYSWVFNEFPSFVAEDSRRFISQETGNLYISKVQTSDVGSYICLVKNTVTNARVLSPPTPLTLRNDEFHMGIFRAFQGINVLLEFVKEISKMECFALGNPVPTISWKKVNGHNPSKARLRKSQAVLEIPNVQLEDAGMYECKAENSRGRNVFRGQLQVYTYPHWVDKLNDTQLDSGDQLRWECKATGKPRPTYRWLKNGVPLWSQSRIEMVNGVLMIHSVNLSDAGMYQCLAENKYGTIYASAELKILASAPTFPLNQMRKTIIITKGQEVVIECKPQASPKPTITWKKGDKALRESKRVTFLPYGSLRILNASKSDEGRYVCQGENVFGSAEIVASVSVKEPTRIELTPKKTELTVGESIVLSCKAIHDNTLDVTFYWTLNGQPIDFEKQGGHFESIKAQASSADLMIRNILLVHAGRYGCRVQTAADAVSDEAELLVRGPPGPPGVVIVEEITDTTATLSWSPGADNHSPISLHNLQARSPFSLGWQTVKTVPDVISGDMESAMAVELNPWVEYEFRVVATNKIGTGDPSAPSRVIRTNEAVPKTPPANVSGRSGRRHELVIAWEPVSEEFQNGEGFGYIVAFRPNGTRGWKEKMVTSSDASKFIYRDESVPPLTPFEVKVGVYNNKGDGPFSPIVVICSAEGEPSAAPVDVKATSLSVSEILVVWKHIKESLGRPQGFEVDYWKDMEQEEAAEKVKTAGNESSILLTGLEGNTLYHLTVRAYNAAGYGPPSTAVRAATKKSPPSQAPGNIMWIQDGSHVSLGWEPVRPLANESDVMGYKVLFRQEGQSNSQVIETQKTSAVVLLPDVGVYIIEVCAVSEGGDGTASPQIRVPSFSG</sequence>
<keyword evidence="5" id="KW-0732">Signal</keyword>
<evidence type="ECO:0000256" key="13">
    <source>
        <dbReference type="ARBA" id="ARBA00044127"/>
    </source>
</evidence>
<dbReference type="GO" id="GO:0007420">
    <property type="term" value="P:brain development"/>
    <property type="evidence" value="ECO:0007669"/>
    <property type="project" value="TreeGrafter"/>
</dbReference>
<dbReference type="FunFam" id="2.60.40.10:FF:000005">
    <property type="entry name" value="Neuronal cell adhesion molecule"/>
    <property type="match status" value="1"/>
</dbReference>
<dbReference type="Pfam" id="PF13927">
    <property type="entry name" value="Ig_3"/>
    <property type="match status" value="3"/>
</dbReference>
<evidence type="ECO:0000256" key="4">
    <source>
        <dbReference type="ARBA" id="ARBA00022622"/>
    </source>
</evidence>
<feature type="domain" description="Ig-like" evidence="14">
    <location>
        <begin position="364"/>
        <end position="451"/>
    </location>
</feature>
<evidence type="ECO:0000256" key="9">
    <source>
        <dbReference type="ARBA" id="ARBA00023157"/>
    </source>
</evidence>
<protein>
    <recommendedName>
        <fullName evidence="13">Contactin-5</fullName>
    </recommendedName>
</protein>
<keyword evidence="3" id="KW-1003">Cell membrane</keyword>
<dbReference type="FunFam" id="2.60.40.10:FF:000064">
    <property type="entry name" value="Contactin 1"/>
    <property type="match status" value="1"/>
</dbReference>
<evidence type="ECO:0000256" key="3">
    <source>
        <dbReference type="ARBA" id="ARBA00022475"/>
    </source>
</evidence>
<keyword evidence="7" id="KW-0130">Cell adhesion</keyword>
<dbReference type="Proteomes" id="UP000053641">
    <property type="component" value="Unassembled WGS sequence"/>
</dbReference>
<dbReference type="PANTHER" id="PTHR44170:SF17">
    <property type="entry name" value="CONTACTIN-5"/>
    <property type="match status" value="1"/>
</dbReference>
<dbReference type="SMART" id="SM00409">
    <property type="entry name" value="IG"/>
    <property type="match status" value="5"/>
</dbReference>
<dbReference type="GO" id="GO:0005886">
    <property type="term" value="C:plasma membrane"/>
    <property type="evidence" value="ECO:0007669"/>
    <property type="project" value="UniProtKB-SubCell"/>
</dbReference>
<evidence type="ECO:0000256" key="7">
    <source>
        <dbReference type="ARBA" id="ARBA00022889"/>
    </source>
</evidence>
<keyword evidence="12" id="KW-0393">Immunoglobulin domain</keyword>
<dbReference type="InterPro" id="IPR003598">
    <property type="entry name" value="Ig_sub2"/>
</dbReference>
<dbReference type="SUPFAM" id="SSF49265">
    <property type="entry name" value="Fibronectin type III"/>
    <property type="match status" value="2"/>
</dbReference>
<feature type="domain" description="Ig-like" evidence="14">
    <location>
        <begin position="170"/>
        <end position="264"/>
    </location>
</feature>
<dbReference type="GO" id="GO:0098632">
    <property type="term" value="F:cell-cell adhesion mediator activity"/>
    <property type="evidence" value="ECO:0007669"/>
    <property type="project" value="TreeGrafter"/>
</dbReference>
<dbReference type="GO" id="GO:0030424">
    <property type="term" value="C:axon"/>
    <property type="evidence" value="ECO:0007669"/>
    <property type="project" value="TreeGrafter"/>
</dbReference>
<dbReference type="InterPro" id="IPR007110">
    <property type="entry name" value="Ig-like_dom"/>
</dbReference>
<dbReference type="FunFam" id="2.60.40.10:FF:000054">
    <property type="entry name" value="Contactin 1"/>
    <property type="match status" value="1"/>
</dbReference>
<reference evidence="16 17" key="1">
    <citation type="submission" date="2014-06" db="EMBL/GenBank/DDBJ databases">
        <title>Genome evolution of avian class.</title>
        <authorList>
            <person name="Zhang G."/>
            <person name="Li C."/>
        </authorList>
    </citation>
    <scope>NUCLEOTIDE SEQUENCE [LARGE SCALE GENOMIC DNA]</scope>
    <source>
        <strain evidence="16">BGI_N309</strain>
    </source>
</reference>
<keyword evidence="17" id="KW-1185">Reference proteome</keyword>
<dbReference type="GO" id="GO:0098552">
    <property type="term" value="C:side of membrane"/>
    <property type="evidence" value="ECO:0007669"/>
    <property type="project" value="UniProtKB-KW"/>
</dbReference>